<dbReference type="Gene3D" id="6.10.250.2470">
    <property type="match status" value="1"/>
</dbReference>
<dbReference type="PROSITE" id="PS50106">
    <property type="entry name" value="PDZ"/>
    <property type="match status" value="1"/>
</dbReference>
<dbReference type="Proteomes" id="UP000887540">
    <property type="component" value="Unplaced"/>
</dbReference>
<sequence length="194" mass="22269">MYAQPIELKLKKSKCVKAYGFSIYTTENLVHFSQNILKGSIASKYGIEEGDCILAVNRVTIHKQLDNQEAASLIKQNPKKVHLLILKKPNYEVIDKKQTIEALKSQVDTLTKDLTKSKNWEQLLISNNKSLQYEVDTLQKQVGNLKESLEAARENMAILNHLLRMAIQQKLTSVQEKLGVEKKRQSFQRMRSLE</sequence>
<keyword evidence="3" id="KW-1185">Reference proteome</keyword>
<dbReference type="AlphaFoldDB" id="A0A914CTB5"/>
<evidence type="ECO:0000256" key="1">
    <source>
        <dbReference type="SAM" id="Coils"/>
    </source>
</evidence>
<dbReference type="InterPro" id="IPR041489">
    <property type="entry name" value="PDZ_6"/>
</dbReference>
<evidence type="ECO:0000313" key="3">
    <source>
        <dbReference type="Proteomes" id="UP000887540"/>
    </source>
</evidence>
<accession>A0A914CTB5</accession>
<feature type="coiled-coil region" evidence="1">
    <location>
        <begin position="93"/>
        <end position="169"/>
    </location>
</feature>
<dbReference type="SUPFAM" id="SSF50156">
    <property type="entry name" value="PDZ domain-like"/>
    <property type="match status" value="1"/>
</dbReference>
<feature type="domain" description="PDZ" evidence="2">
    <location>
        <begin position="7"/>
        <end position="89"/>
    </location>
</feature>
<evidence type="ECO:0000313" key="4">
    <source>
        <dbReference type="WBParaSite" id="ACRNAN_scaffold14359.g28758.t1"/>
    </source>
</evidence>
<organism evidence="3 4">
    <name type="scientific">Acrobeloides nanus</name>
    <dbReference type="NCBI Taxonomy" id="290746"/>
    <lineage>
        <taxon>Eukaryota</taxon>
        <taxon>Metazoa</taxon>
        <taxon>Ecdysozoa</taxon>
        <taxon>Nematoda</taxon>
        <taxon>Chromadorea</taxon>
        <taxon>Rhabditida</taxon>
        <taxon>Tylenchina</taxon>
        <taxon>Cephalobomorpha</taxon>
        <taxon>Cephaloboidea</taxon>
        <taxon>Cephalobidae</taxon>
        <taxon>Acrobeloides</taxon>
    </lineage>
</organism>
<dbReference type="WBParaSite" id="ACRNAN_scaffold14359.g28758.t1">
    <property type="protein sequence ID" value="ACRNAN_scaffold14359.g28758.t1"/>
    <property type="gene ID" value="ACRNAN_scaffold14359.g28758"/>
</dbReference>
<protein>
    <submittedName>
        <fullName evidence="4">PDZ domain-containing protein</fullName>
    </submittedName>
</protein>
<dbReference type="CDD" id="cd00136">
    <property type="entry name" value="PDZ_canonical"/>
    <property type="match status" value="1"/>
</dbReference>
<dbReference type="Pfam" id="PF17820">
    <property type="entry name" value="PDZ_6"/>
    <property type="match status" value="1"/>
</dbReference>
<dbReference type="Gene3D" id="2.30.42.10">
    <property type="match status" value="1"/>
</dbReference>
<evidence type="ECO:0000259" key="2">
    <source>
        <dbReference type="PROSITE" id="PS50106"/>
    </source>
</evidence>
<dbReference type="SMART" id="SM00228">
    <property type="entry name" value="PDZ"/>
    <property type="match status" value="1"/>
</dbReference>
<reference evidence="4" key="1">
    <citation type="submission" date="2022-11" db="UniProtKB">
        <authorList>
            <consortium name="WormBaseParasite"/>
        </authorList>
    </citation>
    <scope>IDENTIFICATION</scope>
</reference>
<name>A0A914CTB5_9BILA</name>
<dbReference type="InterPro" id="IPR036034">
    <property type="entry name" value="PDZ_sf"/>
</dbReference>
<keyword evidence="1" id="KW-0175">Coiled coil</keyword>
<dbReference type="InterPro" id="IPR001478">
    <property type="entry name" value="PDZ"/>
</dbReference>
<proteinExistence type="predicted"/>